<evidence type="ECO:0000256" key="4">
    <source>
        <dbReference type="ARBA" id="ARBA00022859"/>
    </source>
</evidence>
<dbReference type="CDD" id="cd01851">
    <property type="entry name" value="GBP"/>
    <property type="match status" value="1"/>
</dbReference>
<keyword evidence="11" id="KW-1185">Reference proteome</keyword>
<keyword evidence="4" id="KW-0391">Immunity</keyword>
<dbReference type="InterPro" id="IPR015894">
    <property type="entry name" value="Guanylate-bd_N"/>
</dbReference>
<dbReference type="InterPro" id="IPR003191">
    <property type="entry name" value="Guanylate-bd/ATL_C"/>
</dbReference>
<dbReference type="InterPro" id="IPR030386">
    <property type="entry name" value="G_GB1_RHD3_dom"/>
</dbReference>
<dbReference type="Gene3D" id="1.20.1000.10">
    <property type="entry name" value="Guanylate-binding protein, C-terminal domain"/>
    <property type="match status" value="1"/>
</dbReference>
<organism evidence="11 12">
    <name type="scientific">Eublepharis macularius</name>
    <name type="common">Leopard gecko</name>
    <name type="synonym">Cyrtodactylus macularius</name>
    <dbReference type="NCBI Taxonomy" id="481883"/>
    <lineage>
        <taxon>Eukaryota</taxon>
        <taxon>Metazoa</taxon>
        <taxon>Chordata</taxon>
        <taxon>Craniata</taxon>
        <taxon>Vertebrata</taxon>
        <taxon>Euteleostomi</taxon>
        <taxon>Lepidosauria</taxon>
        <taxon>Squamata</taxon>
        <taxon>Bifurcata</taxon>
        <taxon>Gekkota</taxon>
        <taxon>Eublepharidae</taxon>
        <taxon>Eublepharinae</taxon>
        <taxon>Eublepharis</taxon>
    </lineage>
</organism>
<keyword evidence="7" id="KW-0175">Coiled coil</keyword>
<dbReference type="InterPro" id="IPR037684">
    <property type="entry name" value="GBP_C"/>
</dbReference>
<dbReference type="Gene3D" id="3.40.50.300">
    <property type="entry name" value="P-loop containing nucleotide triphosphate hydrolases"/>
    <property type="match status" value="1"/>
</dbReference>
<evidence type="ECO:0000256" key="3">
    <source>
        <dbReference type="ARBA" id="ARBA00022801"/>
    </source>
</evidence>
<evidence type="ECO:0000256" key="9">
    <source>
        <dbReference type="SAM" id="Phobius"/>
    </source>
</evidence>
<dbReference type="Pfam" id="PF02263">
    <property type="entry name" value="GBP"/>
    <property type="match status" value="2"/>
</dbReference>
<dbReference type="GO" id="GO:0045087">
    <property type="term" value="P:innate immune response"/>
    <property type="evidence" value="ECO:0007669"/>
    <property type="project" value="UniProtKB-KW"/>
</dbReference>
<name>A0AA97KFN5_EUBMA</name>
<keyword evidence="3" id="KW-0378">Hydrolase</keyword>
<dbReference type="PANTHER" id="PTHR10751">
    <property type="entry name" value="GUANYLATE BINDING PROTEIN"/>
    <property type="match status" value="1"/>
</dbReference>
<evidence type="ECO:0000256" key="8">
    <source>
        <dbReference type="SAM" id="MobiDB-lite"/>
    </source>
</evidence>
<dbReference type="Pfam" id="PF02841">
    <property type="entry name" value="GBP_C"/>
    <property type="match status" value="1"/>
</dbReference>
<feature type="region of interest" description="Disordered" evidence="8">
    <location>
        <begin position="289"/>
        <end position="317"/>
    </location>
</feature>
<feature type="transmembrane region" description="Helical" evidence="9">
    <location>
        <begin position="25"/>
        <end position="49"/>
    </location>
</feature>
<evidence type="ECO:0000313" key="12">
    <source>
        <dbReference type="RefSeq" id="XP_054855240.1"/>
    </source>
</evidence>
<dbReference type="RefSeq" id="XP_054855240.1">
    <property type="nucleotide sequence ID" value="XM_054999265.1"/>
</dbReference>
<evidence type="ECO:0000256" key="2">
    <source>
        <dbReference type="ARBA" id="ARBA00022741"/>
    </source>
</evidence>
<evidence type="ECO:0000256" key="7">
    <source>
        <dbReference type="SAM" id="Coils"/>
    </source>
</evidence>
<protein>
    <submittedName>
        <fullName evidence="12">Guanylate-binding protein 1-like isoform X1</fullName>
    </submittedName>
</protein>
<gene>
    <name evidence="12" type="primary">LOC129343186</name>
</gene>
<dbReference type="FunFam" id="3.40.50.300:FF:002581">
    <property type="entry name" value="Guanylate-binding protein 4"/>
    <property type="match status" value="1"/>
</dbReference>
<dbReference type="CDD" id="cd16269">
    <property type="entry name" value="GBP_C"/>
    <property type="match status" value="1"/>
</dbReference>
<evidence type="ECO:0000256" key="5">
    <source>
        <dbReference type="ARBA" id="ARBA00023134"/>
    </source>
</evidence>
<dbReference type="SUPFAM" id="SSF52540">
    <property type="entry name" value="P-loop containing nucleoside triphosphate hydrolases"/>
    <property type="match status" value="1"/>
</dbReference>
<dbReference type="GO" id="GO:0005525">
    <property type="term" value="F:GTP binding"/>
    <property type="evidence" value="ECO:0007669"/>
    <property type="project" value="UniProtKB-KW"/>
</dbReference>
<dbReference type="InterPro" id="IPR027417">
    <property type="entry name" value="P-loop_NTPase"/>
</dbReference>
<dbReference type="FunFam" id="1.20.1000.10:FF:000001">
    <property type="entry name" value="Guanylate binding protein 1"/>
    <property type="match status" value="1"/>
</dbReference>
<dbReference type="KEGG" id="emc:129343186"/>
<dbReference type="GeneID" id="129343186"/>
<keyword evidence="5" id="KW-0342">GTP-binding</keyword>
<keyword evidence="1" id="KW-0399">Innate immunity</keyword>
<evidence type="ECO:0000259" key="10">
    <source>
        <dbReference type="PROSITE" id="PS51715"/>
    </source>
</evidence>
<dbReference type="InterPro" id="IPR036543">
    <property type="entry name" value="Guanylate-bd_C_sf"/>
</dbReference>
<dbReference type="PROSITE" id="PS51715">
    <property type="entry name" value="G_GB1_RHD3"/>
    <property type="match status" value="1"/>
</dbReference>
<comment type="similarity">
    <text evidence="6">Belongs to the TRAFAC class dynamin-like GTPase superfamily. GB1/RHD3 GTPase family.</text>
</comment>
<keyword evidence="2" id="KW-0547">Nucleotide-binding</keyword>
<evidence type="ECO:0000256" key="1">
    <source>
        <dbReference type="ARBA" id="ARBA00022588"/>
    </source>
</evidence>
<dbReference type="GO" id="GO:0003924">
    <property type="term" value="F:GTPase activity"/>
    <property type="evidence" value="ECO:0007669"/>
    <property type="project" value="InterPro"/>
</dbReference>
<dbReference type="SUPFAM" id="SSF48340">
    <property type="entry name" value="Interferon-induced guanylate-binding protein 1 (GBP1), C-terminal domain"/>
    <property type="match status" value="1"/>
</dbReference>
<dbReference type="Proteomes" id="UP001190640">
    <property type="component" value="Chromosome 15"/>
</dbReference>
<reference evidence="12" key="1">
    <citation type="submission" date="2025-08" db="UniProtKB">
        <authorList>
            <consortium name="RefSeq"/>
        </authorList>
    </citation>
    <scope>IDENTIFICATION</scope>
    <source>
        <tissue evidence="12">Blood</tissue>
    </source>
</reference>
<feature type="domain" description="GB1/RHD3-type G" evidence="10">
    <location>
        <begin position="115"/>
        <end position="384"/>
    </location>
</feature>
<feature type="coiled-coil region" evidence="7">
    <location>
        <begin position="581"/>
        <end position="669"/>
    </location>
</feature>
<evidence type="ECO:0000256" key="6">
    <source>
        <dbReference type="PROSITE-ProRule" id="PRU01052"/>
    </source>
</evidence>
<dbReference type="AlphaFoldDB" id="A0AA97KFN5"/>
<accession>A0AA97KFN5</accession>
<proteinExistence type="inferred from homology"/>
<evidence type="ECO:0000313" key="11">
    <source>
        <dbReference type="Proteomes" id="UP001190640"/>
    </source>
</evidence>
<keyword evidence="9" id="KW-0472">Membrane</keyword>
<keyword evidence="9" id="KW-0812">Transmembrane</keyword>
<keyword evidence="9" id="KW-1133">Transmembrane helix</keyword>
<sequence>MKPAEVPGLLLDLLKRFLRWATEKIVIVVLSCTSLVCLIFPAVFPKLALWQRIWKDHIKARIAAMWTGNSPHRRSSGLRPEASKFHMPSPMCLIENRDSNLVVCPEALQVLSKIDQPVVVVAIAGLYRTGKSFLMNKLAGKNKGFLLGSTVEAVTKGIWMWCVPYPGKPDQTLVLLDTEGLDDAKKGDVQNDSWIFVLAVLLSSTLVYNSMGVIDQHAIDQLHYVTELTERIKSKSSPAEDSEALEDSAEYVRFFPSFVWALRDFTLQLQLNGQPCTEDEYLEEMLKLKKGSDDPSASEPTDNVAPADSSANCPVPSDTHDIQRYNLTRECIRLFFPTRKCFIFDRPTNRKNLDRLEDLQDSELDPEFLEQAERFCDHIYETSKAKTVPGGNIVTGCMLAKLVETYVDTICSGGVPCVENAVESLARMENSAALNEAIARYVELMEQKVKLPTETLQELLDMHAESETEALNVFMDRAFRNDIGQSQAELMKIVHQKKEEYLLKNELKSSECCKSILTPLFKELDDRINQGIYFQSGGYQNFLDDLKTIKEQYRQKNGKGIMAEEVLQQFLKEREVVGKHILQGDEALTKAEKELADAKAKAEEEEQKKEAQKQELAALQLKLEDQCRTFEANIQQLKEKLERDREQQLEETKRMLDSKLREQKKFLEEGYESYASRLQVEMDQLTQRDQYIGNSSWIFKILFGLLNAITFIFPELLQFAIRAIMRLL</sequence>